<dbReference type="EMBL" id="VSSQ01053348">
    <property type="protein sequence ID" value="MPN07384.1"/>
    <property type="molecule type" value="Genomic_DNA"/>
</dbReference>
<sequence>MILNSRTASSKVVLSRPEASIEIMPRANISPRAVIIPVSNRIKFRYIPANLSASSNLRSSAAETRLLYTGMKHPSIAEPKRISKKESGIREAAEKAVASGEVP</sequence>
<accession>A0A645F444</accession>
<name>A0A645F444_9ZZZZ</name>
<dbReference type="AlphaFoldDB" id="A0A645F444"/>
<reference evidence="2" key="1">
    <citation type="submission" date="2019-08" db="EMBL/GenBank/DDBJ databases">
        <authorList>
            <person name="Kucharzyk K."/>
            <person name="Murdoch R.W."/>
            <person name="Higgins S."/>
            <person name="Loffler F."/>
        </authorList>
    </citation>
    <scope>NUCLEOTIDE SEQUENCE</scope>
</reference>
<feature type="compositionally biased region" description="Basic and acidic residues" evidence="1">
    <location>
        <begin position="78"/>
        <end position="94"/>
    </location>
</feature>
<feature type="region of interest" description="Disordered" evidence="1">
    <location>
        <begin position="77"/>
        <end position="103"/>
    </location>
</feature>
<evidence type="ECO:0000313" key="2">
    <source>
        <dbReference type="EMBL" id="MPN07384.1"/>
    </source>
</evidence>
<evidence type="ECO:0000256" key="1">
    <source>
        <dbReference type="SAM" id="MobiDB-lite"/>
    </source>
</evidence>
<comment type="caution">
    <text evidence="2">The sequence shown here is derived from an EMBL/GenBank/DDBJ whole genome shotgun (WGS) entry which is preliminary data.</text>
</comment>
<protein>
    <submittedName>
        <fullName evidence="2">Uncharacterized protein</fullName>
    </submittedName>
</protein>
<proteinExistence type="predicted"/>
<organism evidence="2">
    <name type="scientific">bioreactor metagenome</name>
    <dbReference type="NCBI Taxonomy" id="1076179"/>
    <lineage>
        <taxon>unclassified sequences</taxon>
        <taxon>metagenomes</taxon>
        <taxon>ecological metagenomes</taxon>
    </lineage>
</organism>
<gene>
    <name evidence="2" type="ORF">SDC9_154654</name>
</gene>